<reference evidence="2 3" key="1">
    <citation type="submission" date="2017-04" db="EMBL/GenBank/DDBJ databases">
        <title>A new member of the family Flavobacteriaceae isolated from ascidians.</title>
        <authorList>
            <person name="Chen L."/>
        </authorList>
    </citation>
    <scope>NUCLEOTIDE SEQUENCE [LARGE SCALE GENOMIC DNA]</scope>
    <source>
        <strain evidence="2 3">HQA918</strain>
    </source>
</reference>
<keyword evidence="3" id="KW-1185">Reference proteome</keyword>
<accession>A0A2A4GEE3</accession>
<name>A0A2A4GEE3_9FLAO</name>
<protein>
    <recommendedName>
        <fullName evidence="4">Beta-lactamase-inhibitor-like PepSY-like domain-containing protein</fullName>
    </recommendedName>
</protein>
<evidence type="ECO:0000313" key="2">
    <source>
        <dbReference type="EMBL" id="PCE66112.1"/>
    </source>
</evidence>
<dbReference type="OrthoDB" id="1428473at2"/>
<comment type="caution">
    <text evidence="2">The sequence shown here is derived from an EMBL/GenBank/DDBJ whole genome shotgun (WGS) entry which is preliminary data.</text>
</comment>
<dbReference type="RefSeq" id="WP_097441634.1">
    <property type="nucleotide sequence ID" value="NZ_NBWU01000001.1"/>
</dbReference>
<dbReference type="EMBL" id="NBWU01000001">
    <property type="protein sequence ID" value="PCE66112.1"/>
    <property type="molecule type" value="Genomic_DNA"/>
</dbReference>
<organism evidence="2 3">
    <name type="scientific">Sediminicola luteus</name>
    <dbReference type="NCBI Taxonomy" id="319238"/>
    <lineage>
        <taxon>Bacteria</taxon>
        <taxon>Pseudomonadati</taxon>
        <taxon>Bacteroidota</taxon>
        <taxon>Flavobacteriia</taxon>
        <taxon>Flavobacteriales</taxon>
        <taxon>Flavobacteriaceae</taxon>
        <taxon>Sediminicola</taxon>
    </lineage>
</organism>
<evidence type="ECO:0000256" key="1">
    <source>
        <dbReference type="SAM" id="SignalP"/>
    </source>
</evidence>
<sequence>MKMFLGLVIALGYCHFCQAQETFAYTSVENVKPSTTEVVVKNQSYLTAVRGSMLPLSIRKFRRTVADFDIRTHEVWEDSEKPKEGVQVPHLTYSVLLEEGGHKVMATYDNQGNVVKSAERYKGVNIPKSLRKQLATEYPGWAFTSSQCEIDYIQGKGNMIRFKIGMEKDGKQKQKRLRFDSEALAYLTNH</sequence>
<evidence type="ECO:0000313" key="3">
    <source>
        <dbReference type="Proteomes" id="UP000219559"/>
    </source>
</evidence>
<proteinExistence type="predicted"/>
<feature type="signal peptide" evidence="1">
    <location>
        <begin position="1"/>
        <end position="19"/>
    </location>
</feature>
<evidence type="ECO:0008006" key="4">
    <source>
        <dbReference type="Google" id="ProtNLM"/>
    </source>
</evidence>
<dbReference type="Proteomes" id="UP000219559">
    <property type="component" value="Unassembled WGS sequence"/>
</dbReference>
<dbReference type="AlphaFoldDB" id="A0A2A4GEE3"/>
<keyword evidence="1" id="KW-0732">Signal</keyword>
<feature type="chain" id="PRO_5012155661" description="Beta-lactamase-inhibitor-like PepSY-like domain-containing protein" evidence="1">
    <location>
        <begin position="20"/>
        <end position="190"/>
    </location>
</feature>
<gene>
    <name evidence="2" type="ORF">B7P33_02090</name>
</gene>